<evidence type="ECO:0000313" key="3">
    <source>
        <dbReference type="Proteomes" id="UP001231518"/>
    </source>
</evidence>
<protein>
    <submittedName>
        <fullName evidence="2">Uncharacterized protein</fullName>
    </submittedName>
</protein>
<gene>
    <name evidence="2" type="ORF">PYW07_002586</name>
</gene>
<evidence type="ECO:0000313" key="2">
    <source>
        <dbReference type="EMBL" id="KAJ8714361.1"/>
    </source>
</evidence>
<comment type="caution">
    <text evidence="2">The sequence shown here is derived from an EMBL/GenBank/DDBJ whole genome shotgun (WGS) entry which is preliminary data.</text>
</comment>
<name>A0AAD7YFK7_MYTSE</name>
<feature type="region of interest" description="Disordered" evidence="1">
    <location>
        <begin position="77"/>
        <end position="101"/>
    </location>
</feature>
<accession>A0AAD7YFK7</accession>
<reference evidence="2" key="1">
    <citation type="submission" date="2023-03" db="EMBL/GenBank/DDBJ databases">
        <title>Chromosome-level genomes of two armyworms, Mythimna separata and Mythimna loreyi, provide insights into the biosynthesis and reception of sex pheromones.</title>
        <authorList>
            <person name="Zhao H."/>
        </authorList>
    </citation>
    <scope>NUCLEOTIDE SEQUENCE</scope>
    <source>
        <strain evidence="2">BeijingLab</strain>
        <tissue evidence="2">Pupa</tissue>
    </source>
</reference>
<keyword evidence="3" id="KW-1185">Reference proteome</keyword>
<feature type="compositionally biased region" description="Polar residues" evidence="1">
    <location>
        <begin position="86"/>
        <end position="97"/>
    </location>
</feature>
<proteinExistence type="predicted"/>
<sequence>MKDNVSTKWSEGLKYVKFMKNRAYHSGIKQSSYKALFGIEPRVGLSTSSLPQEIINDIQDEDNLRKVIEDDRNVNLTEDSDDNFAEVSNQEKVSSSENDIHKARTTAAENLVKQAKKMKATSDKSQPPANIGDNVTIPIPDVDKGKGDLRNNIGVISI</sequence>
<dbReference type="EMBL" id="JARGEI010000019">
    <property type="protein sequence ID" value="KAJ8714361.1"/>
    <property type="molecule type" value="Genomic_DNA"/>
</dbReference>
<dbReference type="AlphaFoldDB" id="A0AAD7YFK7"/>
<dbReference type="Proteomes" id="UP001231518">
    <property type="component" value="Chromosome 13"/>
</dbReference>
<organism evidence="2 3">
    <name type="scientific">Mythimna separata</name>
    <name type="common">Oriental armyworm</name>
    <name type="synonym">Pseudaletia separata</name>
    <dbReference type="NCBI Taxonomy" id="271217"/>
    <lineage>
        <taxon>Eukaryota</taxon>
        <taxon>Metazoa</taxon>
        <taxon>Ecdysozoa</taxon>
        <taxon>Arthropoda</taxon>
        <taxon>Hexapoda</taxon>
        <taxon>Insecta</taxon>
        <taxon>Pterygota</taxon>
        <taxon>Neoptera</taxon>
        <taxon>Endopterygota</taxon>
        <taxon>Lepidoptera</taxon>
        <taxon>Glossata</taxon>
        <taxon>Ditrysia</taxon>
        <taxon>Noctuoidea</taxon>
        <taxon>Noctuidae</taxon>
        <taxon>Noctuinae</taxon>
        <taxon>Hadenini</taxon>
        <taxon>Mythimna</taxon>
    </lineage>
</organism>
<evidence type="ECO:0000256" key="1">
    <source>
        <dbReference type="SAM" id="MobiDB-lite"/>
    </source>
</evidence>
<dbReference type="Gene3D" id="3.30.420.10">
    <property type="entry name" value="Ribonuclease H-like superfamily/Ribonuclease H"/>
    <property type="match status" value="1"/>
</dbReference>
<feature type="region of interest" description="Disordered" evidence="1">
    <location>
        <begin position="116"/>
        <end position="138"/>
    </location>
</feature>
<dbReference type="InterPro" id="IPR036397">
    <property type="entry name" value="RNaseH_sf"/>
</dbReference>
<dbReference type="GO" id="GO:0003676">
    <property type="term" value="F:nucleic acid binding"/>
    <property type="evidence" value="ECO:0007669"/>
    <property type="project" value="InterPro"/>
</dbReference>